<name>A0ACC6R3M6_9GAMM</name>
<comment type="caution">
    <text evidence="1">The sequence shown here is derived from an EMBL/GenBank/DDBJ whole genome shotgun (WGS) entry which is preliminary data.</text>
</comment>
<sequence length="402" mass="42831">MKKTKLFGLFSIALAMSATSGLAQAVQNSCSKKPFNPASGNYSQLVEALQRATNTGVPVTITGDFTISKPITIVVRKDLTVNASGATFTSATGLDGDMFSIDAVKSASDQCRYSNKRNANVSWKGGYFEFSKSDNSAVVPIQSLVPSSRQGVQKTGDALSIRGAWTNGPQRIDNALVDGVLMRGTLGSDKVFSDAGGDSGVFMSSVKRGEVRNSEFYGIRDAGIYVSANGQNANMRSEYHLINNTIKRAYDGISSKRGADGIVMRGNEIVDTAVGLSIKQNLPGRLASNITIENNEINRSVRGILLENTRNSKVNGNTIINLGGKVAGSESALGGDGKYRGVTFENLGGTLNQMRNNNFSADGSTSQRRNKTVIALSKQGNAPISMTGNTYNRYIDIRSANE</sequence>
<proteinExistence type="predicted"/>
<dbReference type="Proteomes" id="UP001374952">
    <property type="component" value="Unassembled WGS sequence"/>
</dbReference>
<protein>
    <submittedName>
        <fullName evidence="1">Right-handed parallel beta-helix repeat-containing protein</fullName>
    </submittedName>
</protein>
<gene>
    <name evidence="1" type="ORF">V6250_08150</name>
</gene>
<evidence type="ECO:0000313" key="1">
    <source>
        <dbReference type="EMBL" id="MEL0604136.1"/>
    </source>
</evidence>
<keyword evidence="2" id="KW-1185">Reference proteome</keyword>
<reference evidence="1" key="1">
    <citation type="submission" date="2024-02" db="EMBL/GenBank/DDBJ databases">
        <title>Bacteria isolated from the canopy kelp, Nereocystis luetkeana.</title>
        <authorList>
            <person name="Pfister C.A."/>
            <person name="Younker I.T."/>
            <person name="Light S.H."/>
        </authorList>
    </citation>
    <scope>NUCLEOTIDE SEQUENCE</scope>
    <source>
        <strain evidence="1">TN.2.01</strain>
    </source>
</reference>
<evidence type="ECO:0000313" key="2">
    <source>
        <dbReference type="Proteomes" id="UP001374952"/>
    </source>
</evidence>
<dbReference type="EMBL" id="JBAKAX010000006">
    <property type="protein sequence ID" value="MEL0604136.1"/>
    <property type="molecule type" value="Genomic_DNA"/>
</dbReference>
<organism evidence="1 2">
    <name type="scientific">Pseudoalteromonas undina</name>
    <dbReference type="NCBI Taxonomy" id="43660"/>
    <lineage>
        <taxon>Bacteria</taxon>
        <taxon>Pseudomonadati</taxon>
        <taxon>Pseudomonadota</taxon>
        <taxon>Gammaproteobacteria</taxon>
        <taxon>Alteromonadales</taxon>
        <taxon>Pseudoalteromonadaceae</taxon>
        <taxon>Pseudoalteromonas</taxon>
    </lineage>
</organism>
<accession>A0ACC6R3M6</accession>